<dbReference type="PANTHER" id="PTHR46825">
    <property type="entry name" value="D-ALANYL-D-ALANINE-CARBOXYPEPTIDASE/ENDOPEPTIDASE AMPH"/>
    <property type="match status" value="1"/>
</dbReference>
<evidence type="ECO:0000313" key="3">
    <source>
        <dbReference type="Proteomes" id="UP001500752"/>
    </source>
</evidence>
<name>A0ABP7CJF9_9MICC</name>
<dbReference type="Proteomes" id="UP001500752">
    <property type="component" value="Unassembled WGS sequence"/>
</dbReference>
<gene>
    <name evidence="2" type="ORF">GCM10023081_29420</name>
</gene>
<accession>A0ABP7CJF9</accession>
<dbReference type="InterPro" id="IPR012338">
    <property type="entry name" value="Beta-lactam/transpept-like"/>
</dbReference>
<dbReference type="InterPro" id="IPR050491">
    <property type="entry name" value="AmpC-like"/>
</dbReference>
<feature type="domain" description="Beta-lactamase-related" evidence="1">
    <location>
        <begin position="8"/>
        <end position="351"/>
    </location>
</feature>
<dbReference type="PANTHER" id="PTHR46825:SF7">
    <property type="entry name" value="D-ALANYL-D-ALANINE CARBOXYPEPTIDASE"/>
    <property type="match status" value="1"/>
</dbReference>
<organism evidence="2 3">
    <name type="scientific">Arthrobacter ginkgonis</name>
    <dbReference type="NCBI Taxonomy" id="1630594"/>
    <lineage>
        <taxon>Bacteria</taxon>
        <taxon>Bacillati</taxon>
        <taxon>Actinomycetota</taxon>
        <taxon>Actinomycetes</taxon>
        <taxon>Micrococcales</taxon>
        <taxon>Micrococcaceae</taxon>
        <taxon>Arthrobacter</taxon>
    </lineage>
</organism>
<dbReference type="SUPFAM" id="SSF56601">
    <property type="entry name" value="beta-lactamase/transpeptidase-like"/>
    <property type="match status" value="1"/>
</dbReference>
<keyword evidence="2" id="KW-0378">Hydrolase</keyword>
<evidence type="ECO:0000313" key="2">
    <source>
        <dbReference type="EMBL" id="GAA3690057.1"/>
    </source>
</evidence>
<dbReference type="Pfam" id="PF00144">
    <property type="entry name" value="Beta-lactamase"/>
    <property type="match status" value="1"/>
</dbReference>
<dbReference type="GO" id="GO:0016787">
    <property type="term" value="F:hydrolase activity"/>
    <property type="evidence" value="ECO:0007669"/>
    <property type="project" value="UniProtKB-KW"/>
</dbReference>
<dbReference type="InterPro" id="IPR001466">
    <property type="entry name" value="Beta-lactam-related"/>
</dbReference>
<keyword evidence="3" id="KW-1185">Reference proteome</keyword>
<proteinExistence type="predicted"/>
<comment type="caution">
    <text evidence="2">The sequence shown here is derived from an EMBL/GenBank/DDBJ whole genome shotgun (WGS) entry which is preliminary data.</text>
</comment>
<reference evidence="3" key="1">
    <citation type="journal article" date="2019" name="Int. J. Syst. Evol. Microbiol.">
        <title>The Global Catalogue of Microorganisms (GCM) 10K type strain sequencing project: providing services to taxonomists for standard genome sequencing and annotation.</title>
        <authorList>
            <consortium name="The Broad Institute Genomics Platform"/>
            <consortium name="The Broad Institute Genome Sequencing Center for Infectious Disease"/>
            <person name="Wu L."/>
            <person name="Ma J."/>
        </authorList>
    </citation>
    <scope>NUCLEOTIDE SEQUENCE [LARGE SCALE GENOMIC DNA]</scope>
    <source>
        <strain evidence="3">JCM 30742</strain>
    </source>
</reference>
<dbReference type="EMBL" id="BAABEO010000019">
    <property type="protein sequence ID" value="GAA3690057.1"/>
    <property type="molecule type" value="Genomic_DNA"/>
</dbReference>
<sequence>MDERALRAVFEDTAKELLVPGAVMLLRTPQRDLTFTYGVTSLGGSTPVSPDGHVRIGSITKTWTGTVILQLVQEGKLRLADKVAQYRPDVPNGEAITIEQLLNMRSGLYNYSESYELNLALDTTPQRVWTPEELLAIAFALPPYFAPGEGFHYSNTNTVLLGLIAEQLEGKPLARIIEDRILEPLGLSGSSFPPSNTGELPSPHPQGYMYMDNLLTLSSARLPADLLAKAQAGTLLPNDVTNANPSWTWAAGQGVSTAADLATWAEALAGGRLLDAQTQRMRLDSVRPVDPADPNGAQYGLGLAKFGNLYGHTGELPGFNSFAGHDPDTKVTLVVWTNLAPAADGRDPAATIARNVLGALDARTGAPVP</sequence>
<dbReference type="Gene3D" id="3.40.710.10">
    <property type="entry name" value="DD-peptidase/beta-lactamase superfamily"/>
    <property type="match status" value="1"/>
</dbReference>
<evidence type="ECO:0000259" key="1">
    <source>
        <dbReference type="Pfam" id="PF00144"/>
    </source>
</evidence>
<protein>
    <submittedName>
        <fullName evidence="2">Serine hydrolase domain-containing protein</fullName>
    </submittedName>
</protein>